<gene>
    <name evidence="2" type="ORF">P170DRAFT_178295</name>
</gene>
<dbReference type="VEuPathDB" id="FungiDB:P170DRAFT_178295"/>
<reference evidence="2 3" key="1">
    <citation type="submission" date="2016-12" db="EMBL/GenBank/DDBJ databases">
        <title>The genomes of Aspergillus section Nigri reveals drivers in fungal speciation.</title>
        <authorList>
            <consortium name="DOE Joint Genome Institute"/>
            <person name="Vesth T.C."/>
            <person name="Nybo J."/>
            <person name="Theobald S."/>
            <person name="Brandl J."/>
            <person name="Frisvad J.C."/>
            <person name="Nielsen K.F."/>
            <person name="Lyhne E.K."/>
            <person name="Kogle M.E."/>
            <person name="Kuo A."/>
            <person name="Riley R."/>
            <person name="Clum A."/>
            <person name="Nolan M."/>
            <person name="Lipzen A."/>
            <person name="Salamov A."/>
            <person name="Henrissat B."/>
            <person name="Wiebenga A."/>
            <person name="De Vries R.P."/>
            <person name="Grigoriev I.V."/>
            <person name="Mortensen U.H."/>
            <person name="Andersen M.R."/>
            <person name="Baker S.E."/>
        </authorList>
    </citation>
    <scope>NUCLEOTIDE SEQUENCE [LARGE SCALE GENOMIC DNA]</scope>
    <source>
        <strain evidence="2 3">IBT 23096</strain>
    </source>
</reference>
<organism evidence="2 3">
    <name type="scientific">Aspergillus steynii IBT 23096</name>
    <dbReference type="NCBI Taxonomy" id="1392250"/>
    <lineage>
        <taxon>Eukaryota</taxon>
        <taxon>Fungi</taxon>
        <taxon>Dikarya</taxon>
        <taxon>Ascomycota</taxon>
        <taxon>Pezizomycotina</taxon>
        <taxon>Eurotiomycetes</taxon>
        <taxon>Eurotiomycetidae</taxon>
        <taxon>Eurotiales</taxon>
        <taxon>Aspergillaceae</taxon>
        <taxon>Aspergillus</taxon>
        <taxon>Aspergillus subgen. Circumdati</taxon>
    </lineage>
</organism>
<feature type="signal peptide" evidence="1">
    <location>
        <begin position="1"/>
        <end position="47"/>
    </location>
</feature>
<sequence length="111" mass="11984">MTLCCMKQAVAAAQCGRCGPGCSVTGLVIHWMLGLACQCMQWQICLASRGSPGISYSPMYCIPSVNPGVRCCKDALVATTPWRPVAMAAPRDQPLIDNRLVPHLRGFHHNS</sequence>
<evidence type="ECO:0008006" key="4">
    <source>
        <dbReference type="Google" id="ProtNLM"/>
    </source>
</evidence>
<dbReference type="GeneID" id="36550351"/>
<proteinExistence type="predicted"/>
<accession>A0A2I2G8N2</accession>
<feature type="chain" id="PRO_5014140697" description="Hydrophobin" evidence="1">
    <location>
        <begin position="48"/>
        <end position="111"/>
    </location>
</feature>
<evidence type="ECO:0000256" key="1">
    <source>
        <dbReference type="SAM" id="SignalP"/>
    </source>
</evidence>
<dbReference type="AlphaFoldDB" id="A0A2I2G8N2"/>
<dbReference type="Proteomes" id="UP000234275">
    <property type="component" value="Unassembled WGS sequence"/>
</dbReference>
<keyword evidence="3" id="KW-1185">Reference proteome</keyword>
<name>A0A2I2G8N2_9EURO</name>
<dbReference type="EMBL" id="MSFO01000004">
    <property type="protein sequence ID" value="PLB49241.1"/>
    <property type="molecule type" value="Genomic_DNA"/>
</dbReference>
<evidence type="ECO:0000313" key="3">
    <source>
        <dbReference type="Proteomes" id="UP000234275"/>
    </source>
</evidence>
<protein>
    <recommendedName>
        <fullName evidence="4">Hydrophobin</fullName>
    </recommendedName>
</protein>
<comment type="caution">
    <text evidence="2">The sequence shown here is derived from an EMBL/GenBank/DDBJ whole genome shotgun (WGS) entry which is preliminary data.</text>
</comment>
<dbReference type="RefSeq" id="XP_024704543.1">
    <property type="nucleotide sequence ID" value="XM_024842653.1"/>
</dbReference>
<evidence type="ECO:0000313" key="2">
    <source>
        <dbReference type="EMBL" id="PLB49241.1"/>
    </source>
</evidence>
<keyword evidence="1" id="KW-0732">Signal</keyword>